<evidence type="ECO:0000313" key="4">
    <source>
        <dbReference type="EMBL" id="RXS95705.1"/>
    </source>
</evidence>
<dbReference type="PANTHER" id="PTHR43736">
    <property type="entry name" value="ADP-RIBOSE PYROPHOSPHATASE"/>
    <property type="match status" value="1"/>
</dbReference>
<dbReference type="Gene3D" id="3.90.79.10">
    <property type="entry name" value="Nucleoside Triphosphate Pyrophosphohydrolase"/>
    <property type="match status" value="1"/>
</dbReference>
<dbReference type="InterPro" id="IPR015797">
    <property type="entry name" value="NUDIX_hydrolase-like_dom_sf"/>
</dbReference>
<keyword evidence="1 2" id="KW-0378">Hydrolase</keyword>
<sequence length="136" mass="14920">MVGVGAVVLDGERVLLIRRGKEPMKGQWSLPGGALEVGETLAQGAQRETREETGLEVEPLAMVEVLDRISRDDAGRVQYHYVLVDFLCQVTGGKLKPGSDASEVRWARRNELEGVAEFTVAVIEKGFRLRETLAGK</sequence>
<dbReference type="OrthoDB" id="9810648at2"/>
<gene>
    <name evidence="4" type="ORF">ESZ00_09985</name>
</gene>
<dbReference type="PROSITE" id="PS00893">
    <property type="entry name" value="NUDIX_BOX"/>
    <property type="match status" value="1"/>
</dbReference>
<dbReference type="PANTHER" id="PTHR43736:SF1">
    <property type="entry name" value="DIHYDRONEOPTERIN TRIPHOSPHATE DIPHOSPHATASE"/>
    <property type="match status" value="1"/>
</dbReference>
<keyword evidence="5" id="KW-1185">Reference proteome</keyword>
<dbReference type="InterPro" id="IPR020476">
    <property type="entry name" value="Nudix_hydrolase"/>
</dbReference>
<feature type="domain" description="Nudix hydrolase" evidence="3">
    <location>
        <begin position="1"/>
        <end position="128"/>
    </location>
</feature>
<dbReference type="CDD" id="cd04673">
    <property type="entry name" value="NUDIX_ADPRase"/>
    <property type="match status" value="1"/>
</dbReference>
<protein>
    <submittedName>
        <fullName evidence="4">NUDIX domain-containing protein</fullName>
    </submittedName>
</protein>
<accession>A0A4Q1SF39</accession>
<evidence type="ECO:0000313" key="5">
    <source>
        <dbReference type="Proteomes" id="UP000290253"/>
    </source>
</evidence>
<comment type="similarity">
    <text evidence="2">Belongs to the Nudix hydrolase family.</text>
</comment>
<dbReference type="InterPro" id="IPR000086">
    <property type="entry name" value="NUDIX_hydrolase_dom"/>
</dbReference>
<evidence type="ECO:0000256" key="1">
    <source>
        <dbReference type="ARBA" id="ARBA00022801"/>
    </source>
</evidence>
<dbReference type="PROSITE" id="PS51462">
    <property type="entry name" value="NUDIX"/>
    <property type="match status" value="1"/>
</dbReference>
<reference evidence="4 5" key="1">
    <citation type="journal article" date="2016" name="Int. J. Syst. Evol. Microbiol.">
        <title>Acidipila dinghuensis sp. nov., an acidobacterium isolated from forest soil.</title>
        <authorList>
            <person name="Jiang Y.W."/>
            <person name="Wang J."/>
            <person name="Chen M.H."/>
            <person name="Lv Y.Y."/>
            <person name="Qiu L.H."/>
        </authorList>
    </citation>
    <scope>NUCLEOTIDE SEQUENCE [LARGE SCALE GENOMIC DNA]</scope>
    <source>
        <strain evidence="4 5">DHOF10</strain>
    </source>
</reference>
<dbReference type="PRINTS" id="PR00502">
    <property type="entry name" value="NUDIXFAMILY"/>
</dbReference>
<dbReference type="EMBL" id="SDMK01000002">
    <property type="protein sequence ID" value="RXS95705.1"/>
    <property type="molecule type" value="Genomic_DNA"/>
</dbReference>
<dbReference type="GO" id="GO:0016787">
    <property type="term" value="F:hydrolase activity"/>
    <property type="evidence" value="ECO:0007669"/>
    <property type="project" value="UniProtKB-KW"/>
</dbReference>
<comment type="caution">
    <text evidence="4">The sequence shown here is derived from an EMBL/GenBank/DDBJ whole genome shotgun (WGS) entry which is preliminary data.</text>
</comment>
<evidence type="ECO:0000256" key="2">
    <source>
        <dbReference type="RuleBase" id="RU003476"/>
    </source>
</evidence>
<proteinExistence type="inferred from homology"/>
<name>A0A4Q1SF39_9BACT</name>
<organism evidence="4 5">
    <name type="scientific">Silvibacterium dinghuense</name>
    <dbReference type="NCBI Taxonomy" id="1560006"/>
    <lineage>
        <taxon>Bacteria</taxon>
        <taxon>Pseudomonadati</taxon>
        <taxon>Acidobacteriota</taxon>
        <taxon>Terriglobia</taxon>
        <taxon>Terriglobales</taxon>
        <taxon>Acidobacteriaceae</taxon>
        <taxon>Silvibacterium</taxon>
    </lineage>
</organism>
<evidence type="ECO:0000259" key="3">
    <source>
        <dbReference type="PROSITE" id="PS51462"/>
    </source>
</evidence>
<dbReference type="InterPro" id="IPR020084">
    <property type="entry name" value="NUDIX_hydrolase_CS"/>
</dbReference>
<dbReference type="Proteomes" id="UP000290253">
    <property type="component" value="Unassembled WGS sequence"/>
</dbReference>
<dbReference type="SUPFAM" id="SSF55811">
    <property type="entry name" value="Nudix"/>
    <property type="match status" value="1"/>
</dbReference>
<dbReference type="AlphaFoldDB" id="A0A4Q1SF39"/>
<dbReference type="Pfam" id="PF00293">
    <property type="entry name" value="NUDIX"/>
    <property type="match status" value="1"/>
</dbReference>